<keyword evidence="1" id="KW-1277">Toxin-antitoxin system</keyword>
<keyword evidence="2" id="KW-0540">Nuclease</keyword>
<sequence length="114" mass="12516">MPKRCCCEPSGAGAVARGADSSGVGQHTYAADENLNQLVIDAICMRLSAGMEVLTRLESQVRTGLFGDNWQFMWGIRNSIAHGYLLVNSDIVRQTIQMDLPEIVRVIECEISDT</sequence>
<proteinExistence type="predicted"/>
<dbReference type="GO" id="GO:0004540">
    <property type="term" value="F:RNA nuclease activity"/>
    <property type="evidence" value="ECO:0007669"/>
    <property type="project" value="InterPro"/>
</dbReference>
<protein>
    <submittedName>
        <fullName evidence="4">DUF86 domain-containing protein</fullName>
    </submittedName>
</protein>
<evidence type="ECO:0000313" key="5">
    <source>
        <dbReference type="Proteomes" id="UP000268084"/>
    </source>
</evidence>
<dbReference type="KEGG" id="nak:EH165_04465"/>
<keyword evidence="3" id="KW-0378">Hydrolase</keyword>
<name>A0A3G8ZL07_9ACTN</name>
<dbReference type="GO" id="GO:0110001">
    <property type="term" value="C:toxin-antitoxin complex"/>
    <property type="evidence" value="ECO:0007669"/>
    <property type="project" value="InterPro"/>
</dbReference>
<reference evidence="4 5" key="2">
    <citation type="submission" date="2018-12" db="EMBL/GenBank/DDBJ databases">
        <title>Nakamurella antarcticus sp. nov., isolated from Antarctica South Shetland Islands soil.</title>
        <authorList>
            <person name="Peng F."/>
        </authorList>
    </citation>
    <scope>NUCLEOTIDE SEQUENCE [LARGE SCALE GENOMIC DNA]</scope>
    <source>
        <strain evidence="4 5">S14-144</strain>
    </source>
</reference>
<evidence type="ECO:0000256" key="2">
    <source>
        <dbReference type="ARBA" id="ARBA00022722"/>
    </source>
</evidence>
<keyword evidence="5" id="KW-1185">Reference proteome</keyword>
<organism evidence="4 5">
    <name type="scientific">Nakamurella antarctica</name>
    <dbReference type="NCBI Taxonomy" id="1902245"/>
    <lineage>
        <taxon>Bacteria</taxon>
        <taxon>Bacillati</taxon>
        <taxon>Actinomycetota</taxon>
        <taxon>Actinomycetes</taxon>
        <taxon>Nakamurellales</taxon>
        <taxon>Nakamurellaceae</taxon>
        <taxon>Nakamurella</taxon>
    </lineage>
</organism>
<dbReference type="Pfam" id="PF01934">
    <property type="entry name" value="HepT-like"/>
    <property type="match status" value="1"/>
</dbReference>
<dbReference type="OrthoDB" id="4829434at2"/>
<evidence type="ECO:0000313" key="4">
    <source>
        <dbReference type="EMBL" id="AZI57525.1"/>
    </source>
</evidence>
<dbReference type="AlphaFoldDB" id="A0A3G8ZL07"/>
<reference evidence="4 5" key="1">
    <citation type="submission" date="2018-11" db="EMBL/GenBank/DDBJ databases">
        <authorList>
            <person name="Da X."/>
        </authorList>
    </citation>
    <scope>NUCLEOTIDE SEQUENCE [LARGE SCALE GENOMIC DNA]</scope>
    <source>
        <strain evidence="4 5">S14-144</strain>
    </source>
</reference>
<accession>A0A3G8ZL07</accession>
<gene>
    <name evidence="4" type="ORF">EH165_04465</name>
</gene>
<dbReference type="Proteomes" id="UP000268084">
    <property type="component" value="Chromosome"/>
</dbReference>
<dbReference type="EMBL" id="CP034170">
    <property type="protein sequence ID" value="AZI57525.1"/>
    <property type="molecule type" value="Genomic_DNA"/>
</dbReference>
<dbReference type="InterPro" id="IPR008201">
    <property type="entry name" value="HepT-like"/>
</dbReference>
<evidence type="ECO:0000256" key="1">
    <source>
        <dbReference type="ARBA" id="ARBA00022649"/>
    </source>
</evidence>
<dbReference type="GO" id="GO:0016787">
    <property type="term" value="F:hydrolase activity"/>
    <property type="evidence" value="ECO:0007669"/>
    <property type="project" value="UniProtKB-KW"/>
</dbReference>
<evidence type="ECO:0000256" key="3">
    <source>
        <dbReference type="ARBA" id="ARBA00022801"/>
    </source>
</evidence>